<evidence type="ECO:0000313" key="1">
    <source>
        <dbReference type="EMBL" id="QGA64699.1"/>
    </source>
</evidence>
<protein>
    <recommendedName>
        <fullName evidence="3">Transcriptional regulator VspR</fullName>
    </recommendedName>
</protein>
<dbReference type="AlphaFoldDB" id="A0A5Q0THB4"/>
<accession>A0A5Q0THB4</accession>
<dbReference type="Proteomes" id="UP000348942">
    <property type="component" value="Chromosome 1"/>
</dbReference>
<dbReference type="EMBL" id="CP045699">
    <property type="protein sequence ID" value="QGA64699.1"/>
    <property type="molecule type" value="Genomic_DNA"/>
</dbReference>
<reference evidence="1 2" key="1">
    <citation type="submission" date="2019-10" db="EMBL/GenBank/DDBJ databases">
        <title>Vibrio sp. nov., isolated from Coralline algae surface.</title>
        <authorList>
            <person name="Geng Y."/>
            <person name="Zhang X."/>
        </authorList>
    </citation>
    <scope>NUCLEOTIDE SEQUENCE [LARGE SCALE GENOMIC DNA]</scope>
    <source>
        <strain evidence="1 2">SM1977</strain>
    </source>
</reference>
<keyword evidence="2" id="KW-1185">Reference proteome</keyword>
<gene>
    <name evidence="1" type="ORF">GFB47_04360</name>
</gene>
<name>A0A5Q0THB4_9VIBR</name>
<dbReference type="RefSeq" id="WP_153446832.1">
    <property type="nucleotide sequence ID" value="NZ_CP045699.1"/>
</dbReference>
<evidence type="ECO:0000313" key="2">
    <source>
        <dbReference type="Proteomes" id="UP000348942"/>
    </source>
</evidence>
<evidence type="ECO:0008006" key="3">
    <source>
        <dbReference type="Google" id="ProtNLM"/>
    </source>
</evidence>
<proteinExistence type="predicted"/>
<sequence>MKKEKDFIRKFLIENEMSDFTVRDVVNLLMLKDSSFDVRKKTYQYVYRNVCRLETLGRLRSYGFQRHRRFKKLGALYLKESNFELNGLNTIFQDNPILAELDDEKAKAETDLAIVLGEVDEYKTLISRLPKHKSVLQGLIVQTSDKSARLLGKINALSTVIEYSSTNIDDRGV</sequence>
<organism evidence="1 2">
    <name type="scientific">Vibrio algicola</name>
    <dbReference type="NCBI Taxonomy" id="2662262"/>
    <lineage>
        <taxon>Bacteria</taxon>
        <taxon>Pseudomonadati</taxon>
        <taxon>Pseudomonadota</taxon>
        <taxon>Gammaproteobacteria</taxon>
        <taxon>Vibrionales</taxon>
        <taxon>Vibrionaceae</taxon>
        <taxon>Vibrio</taxon>
    </lineage>
</organism>